<feature type="domain" description="Ice-binding protein C-terminal" evidence="2">
    <location>
        <begin position="218"/>
        <end position="237"/>
    </location>
</feature>
<feature type="signal peptide" evidence="1">
    <location>
        <begin position="1"/>
        <end position="26"/>
    </location>
</feature>
<dbReference type="Pfam" id="PF07589">
    <property type="entry name" value="PEP-CTERM"/>
    <property type="match status" value="1"/>
</dbReference>
<name>A0A1U7CK77_9BACT</name>
<accession>A0A1U7CK77</accession>
<reference evidence="4" key="1">
    <citation type="submission" date="2016-12" db="EMBL/GenBank/DDBJ databases">
        <title>Comparative genomics of four Isosphaeraceae planctomycetes: a common pool of plasmids and glycoside hydrolase genes.</title>
        <authorList>
            <person name="Ivanova A."/>
        </authorList>
    </citation>
    <scope>NUCLEOTIDE SEQUENCE [LARGE SCALE GENOMIC DNA]</scope>
    <source>
        <strain evidence="4">PX4</strain>
    </source>
</reference>
<dbReference type="InterPro" id="IPR013424">
    <property type="entry name" value="Ice-binding_C"/>
</dbReference>
<keyword evidence="4" id="KW-1185">Reference proteome</keyword>
<proteinExistence type="predicted"/>
<dbReference type="AlphaFoldDB" id="A0A1U7CK77"/>
<evidence type="ECO:0000259" key="2">
    <source>
        <dbReference type="Pfam" id="PF07589"/>
    </source>
</evidence>
<keyword evidence="1" id="KW-0732">Signal</keyword>
<dbReference type="OrthoDB" id="190870at2"/>
<gene>
    <name evidence="3" type="ORF">BSF38_00725</name>
</gene>
<evidence type="ECO:0000313" key="3">
    <source>
        <dbReference type="EMBL" id="APW59308.1"/>
    </source>
</evidence>
<dbReference type="Proteomes" id="UP000186309">
    <property type="component" value="Chromosome"/>
</dbReference>
<sequence length="249" mass="25811">MSWKKTAAIVIPALALTLGGAGGAQANLVYNGDFELTTGVNKQFDSLTTVLGWTSTNGNNDAYNFIYAPGAADTVGATGQYGNVQLWGPGNGSNNGMPASSPVGGNFIAADGPFQNGAISQTINGLVVGDTYQVGFWWAAGQQYGFTGDTTEQWEVKFGSQSQSTVVVNNVSHGFTDWMYQTFDFQATSTSELLSFISHGSPVGVPPFTLLDGVTVNAVPEPSALLLMGGGMLGLGVAGLRCRGKSTTV</sequence>
<evidence type="ECO:0000256" key="1">
    <source>
        <dbReference type="SAM" id="SignalP"/>
    </source>
</evidence>
<dbReference type="EMBL" id="CP019082">
    <property type="protein sequence ID" value="APW59308.1"/>
    <property type="molecule type" value="Genomic_DNA"/>
</dbReference>
<dbReference type="KEGG" id="pbor:BSF38_00725"/>
<evidence type="ECO:0000313" key="4">
    <source>
        <dbReference type="Proteomes" id="UP000186309"/>
    </source>
</evidence>
<feature type="chain" id="PRO_5013069679" description="Ice-binding protein C-terminal domain-containing protein" evidence="1">
    <location>
        <begin position="27"/>
        <end position="249"/>
    </location>
</feature>
<protein>
    <recommendedName>
        <fullName evidence="2">Ice-binding protein C-terminal domain-containing protein</fullName>
    </recommendedName>
</protein>
<organism evidence="3 4">
    <name type="scientific">Paludisphaera borealis</name>
    <dbReference type="NCBI Taxonomy" id="1387353"/>
    <lineage>
        <taxon>Bacteria</taxon>
        <taxon>Pseudomonadati</taxon>
        <taxon>Planctomycetota</taxon>
        <taxon>Planctomycetia</taxon>
        <taxon>Isosphaerales</taxon>
        <taxon>Isosphaeraceae</taxon>
        <taxon>Paludisphaera</taxon>
    </lineage>
</organism>
<dbReference type="NCBIfam" id="TIGR02595">
    <property type="entry name" value="PEP_CTERM"/>
    <property type="match status" value="1"/>
</dbReference>
<dbReference type="RefSeq" id="WP_076343505.1">
    <property type="nucleotide sequence ID" value="NZ_CP019082.1"/>
</dbReference>